<dbReference type="EMBL" id="ATBP01001137">
    <property type="protein sequence ID" value="ETR67974.1"/>
    <property type="molecule type" value="Genomic_DNA"/>
</dbReference>
<sequence length="111" mass="12591">MMSQRIRLPRKSLKDKEANCIDGTVLYASLLEAISMNPAIVMVPGHAFIGWETWENSNDWEFLETTMTGTHTFEEACASGKKTAERYNKTNKLNFFSIKSLRANKGITPME</sequence>
<proteinExistence type="predicted"/>
<dbReference type="Proteomes" id="UP000189670">
    <property type="component" value="Unassembled WGS sequence"/>
</dbReference>
<comment type="caution">
    <text evidence="1">The sequence shown here is derived from an EMBL/GenBank/DDBJ whole genome shotgun (WGS) entry which is preliminary data.</text>
</comment>
<organism evidence="1 2">
    <name type="scientific">Candidatus Magnetoglobus multicellularis str. Araruama</name>
    <dbReference type="NCBI Taxonomy" id="890399"/>
    <lineage>
        <taxon>Bacteria</taxon>
        <taxon>Pseudomonadati</taxon>
        <taxon>Thermodesulfobacteriota</taxon>
        <taxon>Desulfobacteria</taxon>
        <taxon>Desulfobacterales</taxon>
        <taxon>Desulfobacteraceae</taxon>
        <taxon>Candidatus Magnetoglobus</taxon>
    </lineage>
</organism>
<dbReference type="AlphaFoldDB" id="A0A1V1NZJ7"/>
<name>A0A1V1NZJ7_9BACT</name>
<reference evidence="2" key="1">
    <citation type="submission" date="2012-11" db="EMBL/GenBank/DDBJ databases">
        <authorList>
            <person name="Lucero-Rivera Y.E."/>
            <person name="Tovar-Ramirez D."/>
        </authorList>
    </citation>
    <scope>NUCLEOTIDE SEQUENCE [LARGE SCALE GENOMIC DNA]</scope>
    <source>
        <strain evidence="2">Araruama</strain>
    </source>
</reference>
<evidence type="ECO:0000313" key="2">
    <source>
        <dbReference type="Proteomes" id="UP000189670"/>
    </source>
</evidence>
<accession>A0A1V1NZJ7</accession>
<evidence type="ECO:0000313" key="1">
    <source>
        <dbReference type="EMBL" id="ETR67974.1"/>
    </source>
</evidence>
<protein>
    <submittedName>
        <fullName evidence="1">Uncharacterized protein</fullName>
    </submittedName>
</protein>
<gene>
    <name evidence="1" type="ORF">OMM_11012</name>
</gene>